<dbReference type="OrthoDB" id="2574774at2759"/>
<reference evidence="1" key="1">
    <citation type="submission" date="2020-07" db="EMBL/GenBank/DDBJ databases">
        <title>Draft Genome Sequence of a Deep-Sea Yeast, Naganishia (Cryptococcus) liquefaciens strain N6.</title>
        <authorList>
            <person name="Han Y.W."/>
            <person name="Kajitani R."/>
            <person name="Morimoto H."/>
            <person name="Parhat M."/>
            <person name="Tsubouchi H."/>
            <person name="Bakenova O."/>
            <person name="Ogata M."/>
            <person name="Argunhan B."/>
            <person name="Aoki R."/>
            <person name="Kajiwara S."/>
            <person name="Itoh T."/>
            <person name="Iwasaki H."/>
        </authorList>
    </citation>
    <scope>NUCLEOTIDE SEQUENCE</scope>
    <source>
        <strain evidence="1">N6</strain>
    </source>
</reference>
<sequence length="256" mass="28432">MVANSSMSTVAAAKQGTSQEFNYHAQYHDPAGNIIVKSEDDVYFRTYDYFLKASSSFFRDMLDSSTNPADNIIPLSESSEDICSLLKILNGTAGRVQDFPADIKTSLKLFSLTSKYQIIGACHKWIACLLERFLREDPLECFAAACEHVPMDQDIAEQAIRLFPSPAVTQVTASSRRCYASHYDCGGVGGSHLDVSYRANPALWDTVYIQRLGLLNFSAYVSAWNSCYLISKDVEKDIPGALVKLADTFCANLQKW</sequence>
<comment type="caution">
    <text evidence="1">The sequence shown here is derived from an EMBL/GenBank/DDBJ whole genome shotgun (WGS) entry which is preliminary data.</text>
</comment>
<protein>
    <recommendedName>
        <fullName evidence="3">BTB domain-containing protein</fullName>
    </recommendedName>
</protein>
<dbReference type="AlphaFoldDB" id="A0A8H3TN25"/>
<evidence type="ECO:0008006" key="3">
    <source>
        <dbReference type="Google" id="ProtNLM"/>
    </source>
</evidence>
<dbReference type="Proteomes" id="UP000620104">
    <property type="component" value="Unassembled WGS sequence"/>
</dbReference>
<keyword evidence="2" id="KW-1185">Reference proteome</keyword>
<organism evidence="1 2">
    <name type="scientific">Naganishia liquefaciens</name>
    <dbReference type="NCBI Taxonomy" id="104408"/>
    <lineage>
        <taxon>Eukaryota</taxon>
        <taxon>Fungi</taxon>
        <taxon>Dikarya</taxon>
        <taxon>Basidiomycota</taxon>
        <taxon>Agaricomycotina</taxon>
        <taxon>Tremellomycetes</taxon>
        <taxon>Filobasidiales</taxon>
        <taxon>Filobasidiaceae</taxon>
        <taxon>Naganishia</taxon>
    </lineage>
</organism>
<evidence type="ECO:0000313" key="2">
    <source>
        <dbReference type="Proteomes" id="UP000620104"/>
    </source>
</evidence>
<dbReference type="EMBL" id="BLZA01000005">
    <property type="protein sequence ID" value="GHJ83864.1"/>
    <property type="molecule type" value="Genomic_DNA"/>
</dbReference>
<proteinExistence type="predicted"/>
<name>A0A8H3TN25_9TREE</name>
<accession>A0A8H3TN25</accession>
<gene>
    <name evidence="1" type="ORF">NliqN6_0266</name>
</gene>
<evidence type="ECO:0000313" key="1">
    <source>
        <dbReference type="EMBL" id="GHJ83864.1"/>
    </source>
</evidence>